<dbReference type="SUPFAM" id="SSF54427">
    <property type="entry name" value="NTF2-like"/>
    <property type="match status" value="1"/>
</dbReference>
<reference evidence="2" key="2">
    <citation type="submission" date="2020-09" db="EMBL/GenBank/DDBJ databases">
        <authorList>
            <person name="Sun Q."/>
            <person name="Zhou Y."/>
        </authorList>
    </citation>
    <scope>NUCLEOTIDE SEQUENCE</scope>
    <source>
        <strain evidence="2">CGMCC 4.7110</strain>
    </source>
</reference>
<protein>
    <recommendedName>
        <fullName evidence="1">SnoaL-like domain-containing protein</fullName>
    </recommendedName>
</protein>
<evidence type="ECO:0000259" key="1">
    <source>
        <dbReference type="Pfam" id="PF12680"/>
    </source>
</evidence>
<feature type="domain" description="SnoaL-like" evidence="1">
    <location>
        <begin position="21"/>
        <end position="113"/>
    </location>
</feature>
<reference evidence="2" key="1">
    <citation type="journal article" date="2014" name="Int. J. Syst. Evol. Microbiol.">
        <title>Complete genome sequence of Corynebacterium casei LMG S-19264T (=DSM 44701T), isolated from a smear-ripened cheese.</title>
        <authorList>
            <consortium name="US DOE Joint Genome Institute (JGI-PGF)"/>
            <person name="Walter F."/>
            <person name="Albersmeier A."/>
            <person name="Kalinowski J."/>
            <person name="Ruckert C."/>
        </authorList>
    </citation>
    <scope>NUCLEOTIDE SEQUENCE</scope>
    <source>
        <strain evidence="2">CGMCC 4.7110</strain>
    </source>
</reference>
<sequence>MIGGGTAEFNKDRTSEAYEHRMVEFFHSDIEVHEPPCLPHGGVHRGRETWLRVRRTMMSHWEQKLDILHVWEDPEADVIILNYMMDWTARTTGRSFRMPAVEVLTFRDAKIVKVEFYPQDAKAMAESLEPAV</sequence>
<proteinExistence type="predicted"/>
<comment type="caution">
    <text evidence="2">The sequence shown here is derived from an EMBL/GenBank/DDBJ whole genome shotgun (WGS) entry which is preliminary data.</text>
</comment>
<accession>A0A917X9N3</accession>
<gene>
    <name evidence="2" type="ORF">GCM10011578_018550</name>
</gene>
<organism evidence="2 3">
    <name type="scientific">Streptomyces fuscichromogenes</name>
    <dbReference type="NCBI Taxonomy" id="1324013"/>
    <lineage>
        <taxon>Bacteria</taxon>
        <taxon>Bacillati</taxon>
        <taxon>Actinomycetota</taxon>
        <taxon>Actinomycetes</taxon>
        <taxon>Kitasatosporales</taxon>
        <taxon>Streptomycetaceae</taxon>
        <taxon>Streptomyces</taxon>
    </lineage>
</organism>
<evidence type="ECO:0000313" key="3">
    <source>
        <dbReference type="Proteomes" id="UP000653411"/>
    </source>
</evidence>
<dbReference type="InterPro" id="IPR037401">
    <property type="entry name" value="SnoaL-like"/>
</dbReference>
<dbReference type="Gene3D" id="3.10.450.50">
    <property type="match status" value="1"/>
</dbReference>
<keyword evidence="3" id="KW-1185">Reference proteome</keyword>
<dbReference type="RefSeq" id="WP_189262104.1">
    <property type="nucleotide sequence ID" value="NZ_BMML01000003.1"/>
</dbReference>
<dbReference type="AlphaFoldDB" id="A0A917X9N3"/>
<name>A0A917X9N3_9ACTN</name>
<dbReference type="Proteomes" id="UP000653411">
    <property type="component" value="Unassembled WGS sequence"/>
</dbReference>
<dbReference type="InterPro" id="IPR032710">
    <property type="entry name" value="NTF2-like_dom_sf"/>
</dbReference>
<dbReference type="Pfam" id="PF12680">
    <property type="entry name" value="SnoaL_2"/>
    <property type="match status" value="1"/>
</dbReference>
<evidence type="ECO:0000313" key="2">
    <source>
        <dbReference type="EMBL" id="GGM97923.1"/>
    </source>
</evidence>
<dbReference type="EMBL" id="BMML01000003">
    <property type="protein sequence ID" value="GGM97923.1"/>
    <property type="molecule type" value="Genomic_DNA"/>
</dbReference>